<proteinExistence type="predicted"/>
<evidence type="ECO:0000313" key="1">
    <source>
        <dbReference type="EMBL" id="TVM25715.1"/>
    </source>
</evidence>
<accession>A0A6P1Z8T8</accession>
<evidence type="ECO:0000313" key="2">
    <source>
        <dbReference type="Proteomes" id="UP000434052"/>
    </source>
</evidence>
<dbReference type="Proteomes" id="UP000434052">
    <property type="component" value="Unassembled WGS sequence"/>
</dbReference>
<dbReference type="EMBL" id="QMIF01000263">
    <property type="protein sequence ID" value="TVM25715.1"/>
    <property type="molecule type" value="Genomic_DNA"/>
</dbReference>
<sequence>MSQAFDWTPGDTGAFSYPDCPTVVFPCQTLARRGVKVAKIIRHGCSLRTDYVERVLDQTEARLLMVASVDFATGAACGALARRPGT</sequence>
<reference evidence="1 2" key="1">
    <citation type="submission" date="2018-06" db="EMBL/GenBank/DDBJ databases">
        <title>Complete genome of Desulfovibrio marinus P48SEP.</title>
        <authorList>
            <person name="Crispim J.S."/>
            <person name="Vidigal P.M.P."/>
            <person name="Silva L.C.F."/>
            <person name="Araujo L.C."/>
            <person name="Laguardia C.N."/>
            <person name="Dias R.S."/>
            <person name="Sousa M.P."/>
            <person name="Paula S.O."/>
            <person name="Silva C."/>
        </authorList>
    </citation>
    <scope>NUCLEOTIDE SEQUENCE [LARGE SCALE GENOMIC DNA]</scope>
    <source>
        <strain evidence="1 2">P48SEP</strain>
    </source>
</reference>
<name>A0A6P1Z8T8_9BACT</name>
<protein>
    <submittedName>
        <fullName evidence="1">Uncharacterized protein</fullName>
    </submittedName>
</protein>
<organism evidence="1 2">
    <name type="scientific">Oceanidesulfovibrio marinus</name>
    <dbReference type="NCBI Taxonomy" id="370038"/>
    <lineage>
        <taxon>Bacteria</taxon>
        <taxon>Pseudomonadati</taxon>
        <taxon>Thermodesulfobacteriota</taxon>
        <taxon>Desulfovibrionia</taxon>
        <taxon>Desulfovibrionales</taxon>
        <taxon>Desulfovibrionaceae</taxon>
        <taxon>Oceanidesulfovibrio</taxon>
    </lineage>
</organism>
<comment type="caution">
    <text evidence="1">The sequence shown here is derived from an EMBL/GenBank/DDBJ whole genome shotgun (WGS) entry which is preliminary data.</text>
</comment>
<gene>
    <name evidence="1" type="ORF">DQK91_23055</name>
</gene>
<dbReference type="AlphaFoldDB" id="A0A6P1Z8T8"/>